<reference evidence="1 2" key="1">
    <citation type="submission" date="2014-04" db="EMBL/GenBank/DDBJ databases">
        <authorList>
            <consortium name="DOE Joint Genome Institute"/>
            <person name="Kuo A."/>
            <person name="Kohler A."/>
            <person name="Jargeat P."/>
            <person name="Nagy L.G."/>
            <person name="Floudas D."/>
            <person name="Copeland A."/>
            <person name="Barry K.W."/>
            <person name="Cichocki N."/>
            <person name="Veneault-Fourrey C."/>
            <person name="LaButti K."/>
            <person name="Lindquist E.A."/>
            <person name="Lipzen A."/>
            <person name="Lundell T."/>
            <person name="Morin E."/>
            <person name="Murat C."/>
            <person name="Sun H."/>
            <person name="Tunlid A."/>
            <person name="Henrissat B."/>
            <person name="Grigoriev I.V."/>
            <person name="Hibbett D.S."/>
            <person name="Martin F."/>
            <person name="Nordberg H.P."/>
            <person name="Cantor M.N."/>
            <person name="Hua S.X."/>
        </authorList>
    </citation>
    <scope>NUCLEOTIDE SEQUENCE [LARGE SCALE GENOMIC DNA]</scope>
    <source>
        <strain evidence="1 2">Ve08.2h10</strain>
    </source>
</reference>
<name>A0A0D0DDE4_9AGAM</name>
<protein>
    <submittedName>
        <fullName evidence="1">Uncharacterized protein</fullName>
    </submittedName>
</protein>
<proteinExistence type="predicted"/>
<gene>
    <name evidence="1" type="ORF">PAXRUDRAFT_163188</name>
</gene>
<dbReference type="InParanoid" id="A0A0D0DDE4"/>
<keyword evidence="2" id="KW-1185">Reference proteome</keyword>
<dbReference type="HOGENOM" id="CLU_2062222_0_0_1"/>
<reference evidence="2" key="2">
    <citation type="submission" date="2015-01" db="EMBL/GenBank/DDBJ databases">
        <title>Evolutionary Origins and Diversification of the Mycorrhizal Mutualists.</title>
        <authorList>
            <consortium name="DOE Joint Genome Institute"/>
            <consortium name="Mycorrhizal Genomics Consortium"/>
            <person name="Kohler A."/>
            <person name="Kuo A."/>
            <person name="Nagy L.G."/>
            <person name="Floudas D."/>
            <person name="Copeland A."/>
            <person name="Barry K.W."/>
            <person name="Cichocki N."/>
            <person name="Veneault-Fourrey C."/>
            <person name="LaButti K."/>
            <person name="Lindquist E.A."/>
            <person name="Lipzen A."/>
            <person name="Lundell T."/>
            <person name="Morin E."/>
            <person name="Murat C."/>
            <person name="Riley R."/>
            <person name="Ohm R."/>
            <person name="Sun H."/>
            <person name="Tunlid A."/>
            <person name="Henrissat B."/>
            <person name="Grigoriev I.V."/>
            <person name="Hibbett D.S."/>
            <person name="Martin F."/>
        </authorList>
    </citation>
    <scope>NUCLEOTIDE SEQUENCE [LARGE SCALE GENOMIC DNA]</scope>
    <source>
        <strain evidence="2">Ve08.2h10</strain>
    </source>
</reference>
<evidence type="ECO:0000313" key="1">
    <source>
        <dbReference type="EMBL" id="KIK78734.1"/>
    </source>
</evidence>
<dbReference type="AlphaFoldDB" id="A0A0D0DDE4"/>
<evidence type="ECO:0000313" key="2">
    <source>
        <dbReference type="Proteomes" id="UP000054538"/>
    </source>
</evidence>
<organism evidence="1 2">
    <name type="scientific">Paxillus rubicundulus Ve08.2h10</name>
    <dbReference type="NCBI Taxonomy" id="930991"/>
    <lineage>
        <taxon>Eukaryota</taxon>
        <taxon>Fungi</taxon>
        <taxon>Dikarya</taxon>
        <taxon>Basidiomycota</taxon>
        <taxon>Agaricomycotina</taxon>
        <taxon>Agaricomycetes</taxon>
        <taxon>Agaricomycetidae</taxon>
        <taxon>Boletales</taxon>
        <taxon>Paxilineae</taxon>
        <taxon>Paxillaceae</taxon>
        <taxon>Paxillus</taxon>
    </lineage>
</organism>
<dbReference type="Proteomes" id="UP000054538">
    <property type="component" value="Unassembled WGS sequence"/>
</dbReference>
<dbReference type="EMBL" id="KN826492">
    <property type="protein sequence ID" value="KIK78734.1"/>
    <property type="molecule type" value="Genomic_DNA"/>
</dbReference>
<accession>A0A0D0DDE4</accession>
<sequence length="102" mass="11701">MSANLFSMITERPEVSAARNKYEMAIDNLRAQVMMAPDEGMFKEQEMWCLEWQKRLTCLTTALRALGLGMPPKDAPPFAAAHNTWKRWGAEATIRRQEAEEQ</sequence>
<dbReference type="OrthoDB" id="2691089at2759"/>